<accession>A0A222P6G2</accession>
<evidence type="ECO:0000256" key="1">
    <source>
        <dbReference type="SAM" id="Phobius"/>
    </source>
</evidence>
<keyword evidence="1" id="KW-0812">Transmembrane</keyword>
<sequence length="109" mass="12725">MDASKRSNRLKNLNKYSWFILITFIFAVFAMSYQTTNASLDGFIQTLPLIIFAFWSEKSARLIKQAEANLKKVELFNRDTFLLSVSFYSDVLFHYYLLMIIVMPKVGGY</sequence>
<evidence type="ECO:0000313" key="2">
    <source>
        <dbReference type="EMBL" id="ASQ47454.1"/>
    </source>
</evidence>
<dbReference type="KEGG" id="lcd:clem_14645"/>
<proteinExistence type="predicted"/>
<gene>
    <name evidence="2" type="ORF">clem_14645</name>
</gene>
<dbReference type="AlphaFoldDB" id="A0A222P6G2"/>
<dbReference type="Proteomes" id="UP000201728">
    <property type="component" value="Chromosome"/>
</dbReference>
<organism evidence="2 3">
    <name type="scientific">Legionella clemsonensis</name>
    <dbReference type="NCBI Taxonomy" id="1867846"/>
    <lineage>
        <taxon>Bacteria</taxon>
        <taxon>Pseudomonadati</taxon>
        <taxon>Pseudomonadota</taxon>
        <taxon>Gammaproteobacteria</taxon>
        <taxon>Legionellales</taxon>
        <taxon>Legionellaceae</taxon>
        <taxon>Legionella</taxon>
    </lineage>
</organism>
<protein>
    <submittedName>
        <fullName evidence="2">Uncharacterized protein</fullName>
    </submittedName>
</protein>
<feature type="transmembrane region" description="Helical" evidence="1">
    <location>
        <begin position="16"/>
        <end position="36"/>
    </location>
</feature>
<keyword evidence="1" id="KW-1133">Transmembrane helix</keyword>
<dbReference type="RefSeq" id="WP_232505507.1">
    <property type="nucleotide sequence ID" value="NZ_CP016397.1"/>
</dbReference>
<reference evidence="3" key="1">
    <citation type="submission" date="2016-07" db="EMBL/GenBank/DDBJ databases">
        <authorList>
            <person name="Florea S."/>
            <person name="Webb J.S."/>
            <person name="Jaromczyk J."/>
            <person name="Schardl C.L."/>
        </authorList>
    </citation>
    <scope>NUCLEOTIDE SEQUENCE [LARGE SCALE GENOMIC DNA]</scope>
    <source>
        <strain evidence="3">CDC-D5610</strain>
    </source>
</reference>
<evidence type="ECO:0000313" key="3">
    <source>
        <dbReference type="Proteomes" id="UP000201728"/>
    </source>
</evidence>
<keyword evidence="3" id="KW-1185">Reference proteome</keyword>
<dbReference type="EMBL" id="CP016397">
    <property type="protein sequence ID" value="ASQ47454.1"/>
    <property type="molecule type" value="Genomic_DNA"/>
</dbReference>
<keyword evidence="1" id="KW-0472">Membrane</keyword>
<feature type="transmembrane region" description="Helical" evidence="1">
    <location>
        <begin position="42"/>
        <end position="60"/>
    </location>
</feature>
<feature type="transmembrane region" description="Helical" evidence="1">
    <location>
        <begin position="81"/>
        <end position="103"/>
    </location>
</feature>
<name>A0A222P6G2_9GAMM</name>